<dbReference type="AlphaFoldDB" id="A0A5C5Z7Y1"/>
<evidence type="ECO:0000256" key="4">
    <source>
        <dbReference type="ARBA" id="ARBA00023163"/>
    </source>
</evidence>
<dbReference type="GO" id="GO:0016987">
    <property type="term" value="F:sigma factor activity"/>
    <property type="evidence" value="ECO:0007669"/>
    <property type="project" value="UniProtKB-KW"/>
</dbReference>
<name>A0A5C5Z7Y1_9BACT</name>
<gene>
    <name evidence="6" type="ORF">CA13_46390</name>
</gene>
<keyword evidence="2" id="KW-0731">Sigma factor</keyword>
<dbReference type="OrthoDB" id="258490at2"/>
<dbReference type="Gene3D" id="1.10.1740.10">
    <property type="match status" value="1"/>
</dbReference>
<dbReference type="GO" id="GO:0003677">
    <property type="term" value="F:DNA binding"/>
    <property type="evidence" value="ECO:0007669"/>
    <property type="project" value="UniProtKB-KW"/>
</dbReference>
<dbReference type="EMBL" id="SJPJ01000001">
    <property type="protein sequence ID" value="TWT83176.1"/>
    <property type="molecule type" value="Genomic_DNA"/>
</dbReference>
<dbReference type="InterPro" id="IPR007627">
    <property type="entry name" value="RNA_pol_sigma70_r2"/>
</dbReference>
<accession>A0A5C5Z7Y1</accession>
<dbReference type="PANTHER" id="PTHR43133:SF8">
    <property type="entry name" value="RNA POLYMERASE SIGMA FACTOR HI_1459-RELATED"/>
    <property type="match status" value="1"/>
</dbReference>
<keyword evidence="3" id="KW-0238">DNA-binding</keyword>
<evidence type="ECO:0000313" key="7">
    <source>
        <dbReference type="Proteomes" id="UP000315010"/>
    </source>
</evidence>
<evidence type="ECO:0000256" key="2">
    <source>
        <dbReference type="ARBA" id="ARBA00023082"/>
    </source>
</evidence>
<evidence type="ECO:0000259" key="5">
    <source>
        <dbReference type="Pfam" id="PF04542"/>
    </source>
</evidence>
<evidence type="ECO:0000256" key="3">
    <source>
        <dbReference type="ARBA" id="ARBA00023125"/>
    </source>
</evidence>
<dbReference type="Pfam" id="PF04542">
    <property type="entry name" value="Sigma70_r2"/>
    <property type="match status" value="1"/>
</dbReference>
<feature type="domain" description="RNA polymerase sigma-70 region 2" evidence="5">
    <location>
        <begin position="27"/>
        <end position="94"/>
    </location>
</feature>
<comment type="caution">
    <text evidence="6">The sequence shown here is derived from an EMBL/GenBank/DDBJ whole genome shotgun (WGS) entry which is preliminary data.</text>
</comment>
<evidence type="ECO:0000256" key="1">
    <source>
        <dbReference type="ARBA" id="ARBA00023015"/>
    </source>
</evidence>
<organism evidence="6 7">
    <name type="scientific">Novipirellula herctigrandis</name>
    <dbReference type="NCBI Taxonomy" id="2527986"/>
    <lineage>
        <taxon>Bacteria</taxon>
        <taxon>Pseudomonadati</taxon>
        <taxon>Planctomycetota</taxon>
        <taxon>Planctomycetia</taxon>
        <taxon>Pirellulales</taxon>
        <taxon>Pirellulaceae</taxon>
        <taxon>Novipirellula</taxon>
    </lineage>
</organism>
<dbReference type="InterPro" id="IPR014284">
    <property type="entry name" value="RNA_pol_sigma-70_dom"/>
</dbReference>
<dbReference type="NCBIfam" id="TIGR02937">
    <property type="entry name" value="sigma70-ECF"/>
    <property type="match status" value="1"/>
</dbReference>
<keyword evidence="7" id="KW-1185">Reference proteome</keyword>
<dbReference type="PANTHER" id="PTHR43133">
    <property type="entry name" value="RNA POLYMERASE ECF-TYPE SIGMA FACTO"/>
    <property type="match status" value="1"/>
</dbReference>
<dbReference type="Proteomes" id="UP000315010">
    <property type="component" value="Unassembled WGS sequence"/>
</dbReference>
<reference evidence="6 7" key="1">
    <citation type="submission" date="2019-02" db="EMBL/GenBank/DDBJ databases">
        <title>Deep-cultivation of Planctomycetes and their phenomic and genomic characterization uncovers novel biology.</title>
        <authorList>
            <person name="Wiegand S."/>
            <person name="Jogler M."/>
            <person name="Boedeker C."/>
            <person name="Pinto D."/>
            <person name="Vollmers J."/>
            <person name="Rivas-Marin E."/>
            <person name="Kohn T."/>
            <person name="Peeters S.H."/>
            <person name="Heuer A."/>
            <person name="Rast P."/>
            <person name="Oberbeckmann S."/>
            <person name="Bunk B."/>
            <person name="Jeske O."/>
            <person name="Meyerdierks A."/>
            <person name="Storesund J.E."/>
            <person name="Kallscheuer N."/>
            <person name="Luecker S."/>
            <person name="Lage O.M."/>
            <person name="Pohl T."/>
            <person name="Merkel B.J."/>
            <person name="Hornburger P."/>
            <person name="Mueller R.-W."/>
            <person name="Bruemmer F."/>
            <person name="Labrenz M."/>
            <person name="Spormann A.M."/>
            <person name="Op Den Camp H."/>
            <person name="Overmann J."/>
            <person name="Amann R."/>
            <person name="Jetten M.S.M."/>
            <person name="Mascher T."/>
            <person name="Medema M.H."/>
            <person name="Devos D.P."/>
            <person name="Kaster A.-K."/>
            <person name="Ovreas L."/>
            <person name="Rohde M."/>
            <person name="Galperin M.Y."/>
            <person name="Jogler C."/>
        </authorList>
    </citation>
    <scope>NUCLEOTIDE SEQUENCE [LARGE SCALE GENOMIC DNA]</scope>
    <source>
        <strain evidence="6 7">CA13</strain>
    </source>
</reference>
<dbReference type="SUPFAM" id="SSF88946">
    <property type="entry name" value="Sigma2 domain of RNA polymerase sigma factors"/>
    <property type="match status" value="1"/>
</dbReference>
<evidence type="ECO:0000313" key="6">
    <source>
        <dbReference type="EMBL" id="TWT83176.1"/>
    </source>
</evidence>
<protein>
    <submittedName>
        <fullName evidence="6">RNA polymerase sigma factor</fullName>
    </submittedName>
</protein>
<dbReference type="GO" id="GO:0006352">
    <property type="term" value="P:DNA-templated transcription initiation"/>
    <property type="evidence" value="ECO:0007669"/>
    <property type="project" value="InterPro"/>
</dbReference>
<proteinExistence type="predicted"/>
<keyword evidence="1" id="KW-0805">Transcription regulation</keyword>
<sequence>MLDPETRASLLLKIRDPADYEAWDEFVSLYRPVVLRMAEIRGIQRADAEDLAQQVLLAVSQAIERFEPDDNRAKFRTWLKTIARRVIINAMTRTSPDQAIGGSGAQALLDAQTAESEETQSLSLLYRREIFRVAAAEIKPEFHVDSWTAFWESVVVNRPVEEVAQTMNRSRGSIYTARSRVMARLKEKVQQLDSGEET</sequence>
<dbReference type="InterPro" id="IPR039425">
    <property type="entry name" value="RNA_pol_sigma-70-like"/>
</dbReference>
<dbReference type="RefSeq" id="WP_146400160.1">
    <property type="nucleotide sequence ID" value="NZ_SJPJ01000001.1"/>
</dbReference>
<dbReference type="InterPro" id="IPR013325">
    <property type="entry name" value="RNA_pol_sigma_r2"/>
</dbReference>
<keyword evidence="4" id="KW-0804">Transcription</keyword>